<evidence type="ECO:0000313" key="7">
    <source>
        <dbReference type="EMBL" id="KAF2142854.1"/>
    </source>
</evidence>
<dbReference type="GO" id="GO:0005634">
    <property type="term" value="C:nucleus"/>
    <property type="evidence" value="ECO:0007669"/>
    <property type="project" value="UniProtKB-SubCell"/>
</dbReference>
<dbReference type="PANTHER" id="PTHR12363:SF33">
    <property type="entry name" value="IMPORTIN-13"/>
    <property type="match status" value="1"/>
</dbReference>
<organism evidence="7 8">
    <name type="scientific">Aplosporella prunicola CBS 121167</name>
    <dbReference type="NCBI Taxonomy" id="1176127"/>
    <lineage>
        <taxon>Eukaryota</taxon>
        <taxon>Fungi</taxon>
        <taxon>Dikarya</taxon>
        <taxon>Ascomycota</taxon>
        <taxon>Pezizomycotina</taxon>
        <taxon>Dothideomycetes</taxon>
        <taxon>Dothideomycetes incertae sedis</taxon>
        <taxon>Botryosphaeriales</taxon>
        <taxon>Aplosporellaceae</taxon>
        <taxon>Aplosporella</taxon>
    </lineage>
</organism>
<dbReference type="RefSeq" id="XP_033398566.1">
    <property type="nucleotide sequence ID" value="XM_033546153.1"/>
</dbReference>
<keyword evidence="5" id="KW-0539">Nucleus</keyword>
<evidence type="ECO:0000256" key="4">
    <source>
        <dbReference type="ARBA" id="ARBA00022927"/>
    </source>
</evidence>
<dbReference type="Proteomes" id="UP000799438">
    <property type="component" value="Unassembled WGS sequence"/>
</dbReference>
<dbReference type="GO" id="GO:0031267">
    <property type="term" value="F:small GTPase binding"/>
    <property type="evidence" value="ECO:0007669"/>
    <property type="project" value="InterPro"/>
</dbReference>
<dbReference type="InterPro" id="IPR016024">
    <property type="entry name" value="ARM-type_fold"/>
</dbReference>
<proteinExistence type="inferred from homology"/>
<dbReference type="EMBL" id="ML995483">
    <property type="protein sequence ID" value="KAF2142854.1"/>
    <property type="molecule type" value="Genomic_DNA"/>
</dbReference>
<gene>
    <name evidence="7" type="ORF">K452DRAFT_357923</name>
</gene>
<reference evidence="7" key="1">
    <citation type="journal article" date="2020" name="Stud. Mycol.">
        <title>101 Dothideomycetes genomes: a test case for predicting lifestyles and emergence of pathogens.</title>
        <authorList>
            <person name="Haridas S."/>
            <person name="Albert R."/>
            <person name="Binder M."/>
            <person name="Bloem J."/>
            <person name="Labutti K."/>
            <person name="Salamov A."/>
            <person name="Andreopoulos B."/>
            <person name="Baker S."/>
            <person name="Barry K."/>
            <person name="Bills G."/>
            <person name="Bluhm B."/>
            <person name="Cannon C."/>
            <person name="Castanera R."/>
            <person name="Culley D."/>
            <person name="Daum C."/>
            <person name="Ezra D."/>
            <person name="Gonzalez J."/>
            <person name="Henrissat B."/>
            <person name="Kuo A."/>
            <person name="Liang C."/>
            <person name="Lipzen A."/>
            <person name="Lutzoni F."/>
            <person name="Magnuson J."/>
            <person name="Mondo S."/>
            <person name="Nolan M."/>
            <person name="Ohm R."/>
            <person name="Pangilinan J."/>
            <person name="Park H.-J."/>
            <person name="Ramirez L."/>
            <person name="Alfaro M."/>
            <person name="Sun H."/>
            <person name="Tritt A."/>
            <person name="Yoshinaga Y."/>
            <person name="Zwiers L.-H."/>
            <person name="Turgeon B."/>
            <person name="Goodwin S."/>
            <person name="Spatafora J."/>
            <person name="Crous P."/>
            <person name="Grigoriev I."/>
        </authorList>
    </citation>
    <scope>NUCLEOTIDE SEQUENCE</scope>
    <source>
        <strain evidence="7">CBS 121167</strain>
    </source>
</reference>
<dbReference type="GO" id="GO:0005737">
    <property type="term" value="C:cytoplasm"/>
    <property type="evidence" value="ECO:0007669"/>
    <property type="project" value="TreeGrafter"/>
</dbReference>
<dbReference type="SUPFAM" id="SSF48371">
    <property type="entry name" value="ARM repeat"/>
    <property type="match status" value="1"/>
</dbReference>
<comment type="subcellular location">
    <subcellularLocation>
        <location evidence="1">Nucleus</location>
    </subcellularLocation>
</comment>
<comment type="similarity">
    <text evidence="2">Belongs to the importin beta family.</text>
</comment>
<sequence length="991" mass="110000">MSEAPVATPTSIAEVEDLVKRLYLHPDPRTIGQIEKELQKLQKSEQGWILADALLSSDDLNVRFFGALTFTVKLTSDWQSLDEDAAGELLLRLINWLVRLVNQGEKDLVTRKLSATLVQYFLCGKSTWTNCIRHLLCSFANGEAVSVADLGQYPDTPQVISSLNATHILPVLWIGETLIQEIKKSTYTREEQAKYETRIDQNCDDIVPVIHYGLAYNGDDSGKLHEDSFNCMAAWAFFVTRNKASEESLRQKKLLQTLILPALQCVHADPDHSVEGLSEMLRKRYELFGAEHLNLVSELIMSPWGQEQLNELLAGEGESQTFTSLLLAFAAAIRVQLVGDSDSWQHIMVIMHQVLRCPGYAVEDDDVCVQALEFWSSYADLLSDPLIEDEYPSLCSSPISADHVLQAAEEYCSKVCLPSQQFDRDTMKGFQSFRLDVADFLETAFAACGERLLKGLVHLALSSLQERDWVKVEASLFCIIALADSIAEDDTWDSTLADFLGSPLFANVFSAEVPSRTRRTAVDLLGRYSVFFIKHTEFLVAPLNFLFTALSAPQTANSAAKSIASLCSACRKSLVPELNNFLQAYQSFLDSPTADPYTKEKVVGAITAIFQALPSDEEKCHYLGILVGYIESDIRASLEHMSQNRVEEAQVAGSSALACLAQMGKALQSPDEDRIGGSAATPIHIINLEADITEASFWNANEAGVDLQTRIVKCMNMMIEILGNYGDIIEAVCDIYKSGFAERAPGPFLFPPIAFANFVLCTTIDTPRLPLVLSTICSFLNAYSDVLREQGDIVSQTKRILEHVVFLLAKLEQPNTDPEVSHSCVESLTQIVRHNALLLLEQPQEAVEFTLVFTIRCIQGADVLPKRAGAAFWSTFLSTANDPTSLAKQASDTVIQVLGPHLMTALIYQVSGEAARSDFEHLIEPLKLLITKQPRSKMWMEAALLSPEFPAPKVEEKDRRWFQKMLVAARGGTSTKSIVTDFWAKCRTSVR</sequence>
<keyword evidence="4" id="KW-0653">Protein transport</keyword>
<dbReference type="InterPro" id="IPR051345">
    <property type="entry name" value="Importin_beta-like_NTR"/>
</dbReference>
<dbReference type="Pfam" id="PF24140">
    <property type="entry name" value="TPR_TNPO3_IPO13_3rd"/>
    <property type="match status" value="1"/>
</dbReference>
<dbReference type="OrthoDB" id="2016913at2759"/>
<accession>A0A6A6BHX6</accession>
<evidence type="ECO:0000256" key="5">
    <source>
        <dbReference type="ARBA" id="ARBA00023242"/>
    </source>
</evidence>
<evidence type="ECO:0000256" key="1">
    <source>
        <dbReference type="ARBA" id="ARBA00004123"/>
    </source>
</evidence>
<dbReference type="InterPro" id="IPR001494">
    <property type="entry name" value="Importin-beta_N"/>
</dbReference>
<dbReference type="GeneID" id="54303659"/>
<protein>
    <recommendedName>
        <fullName evidence="6">Importin N-terminal domain-containing protein</fullName>
    </recommendedName>
</protein>
<dbReference type="Gene3D" id="1.25.10.10">
    <property type="entry name" value="Leucine-rich Repeat Variant"/>
    <property type="match status" value="1"/>
</dbReference>
<keyword evidence="3" id="KW-0813">Transport</keyword>
<dbReference type="AlphaFoldDB" id="A0A6A6BHX6"/>
<keyword evidence="8" id="KW-1185">Reference proteome</keyword>
<evidence type="ECO:0000259" key="6">
    <source>
        <dbReference type="Pfam" id="PF03810"/>
    </source>
</evidence>
<evidence type="ECO:0000256" key="2">
    <source>
        <dbReference type="ARBA" id="ARBA00007991"/>
    </source>
</evidence>
<dbReference type="GO" id="GO:0006606">
    <property type="term" value="P:protein import into nucleus"/>
    <property type="evidence" value="ECO:0007669"/>
    <property type="project" value="TreeGrafter"/>
</dbReference>
<dbReference type="InterPro" id="IPR057942">
    <property type="entry name" value="TPR_TNPO3_IPO13_3rd"/>
</dbReference>
<feature type="domain" description="Importin N-terminal" evidence="6">
    <location>
        <begin position="35"/>
        <end position="84"/>
    </location>
</feature>
<dbReference type="PANTHER" id="PTHR12363">
    <property type="entry name" value="TRANSPORTIN 3 AND IMPORTIN 13"/>
    <property type="match status" value="1"/>
</dbReference>
<dbReference type="InterPro" id="IPR011989">
    <property type="entry name" value="ARM-like"/>
</dbReference>
<evidence type="ECO:0000313" key="8">
    <source>
        <dbReference type="Proteomes" id="UP000799438"/>
    </source>
</evidence>
<dbReference type="Pfam" id="PF03810">
    <property type="entry name" value="IBN_N"/>
    <property type="match status" value="1"/>
</dbReference>
<evidence type="ECO:0000256" key="3">
    <source>
        <dbReference type="ARBA" id="ARBA00022448"/>
    </source>
</evidence>
<name>A0A6A6BHX6_9PEZI</name>